<evidence type="ECO:0000313" key="2">
    <source>
        <dbReference type="Proteomes" id="UP000326799"/>
    </source>
</evidence>
<name>A0A5N6E5H4_9EURO</name>
<keyword evidence="2" id="KW-1185">Reference proteome</keyword>
<proteinExistence type="predicted"/>
<reference evidence="1 2" key="1">
    <citation type="submission" date="2019-04" db="EMBL/GenBank/DDBJ databases">
        <title>Fungal friends and foes A comparative genomics study of 23 Aspergillus species from section Flavi.</title>
        <authorList>
            <consortium name="DOE Joint Genome Institute"/>
            <person name="Kjaerbolling I."/>
            <person name="Vesth T.C."/>
            <person name="Frisvad J.C."/>
            <person name="Nybo J.L."/>
            <person name="Theobald S."/>
            <person name="Kildgaard S."/>
            <person name="Petersen T.I."/>
            <person name="Kuo A."/>
            <person name="Sato A."/>
            <person name="Lyhne E.K."/>
            <person name="Kogle M.E."/>
            <person name="Wiebenga A."/>
            <person name="Kun R.S."/>
            <person name="Lubbers R.J."/>
            <person name="Makela M.R."/>
            <person name="Barry K."/>
            <person name="Chovatia M."/>
            <person name="Clum A."/>
            <person name="Daum C."/>
            <person name="Haridas S."/>
            <person name="He G."/>
            <person name="LaButti K."/>
            <person name="Lipzen A."/>
            <person name="Mondo S."/>
            <person name="Pangilinan J."/>
            <person name="Riley R."/>
            <person name="Salamov A."/>
            <person name="Simmons B.A."/>
            <person name="Magnuson J.K."/>
            <person name="Henrissat B."/>
            <person name="Mortensen U.H."/>
            <person name="Larsen T.O."/>
            <person name="De vries R.P."/>
            <person name="Grigoriev I.V."/>
            <person name="Machida M."/>
            <person name="Baker S.E."/>
            <person name="Andersen M.R."/>
        </authorList>
    </citation>
    <scope>NUCLEOTIDE SEQUENCE [LARGE SCALE GENOMIC DNA]</scope>
    <source>
        <strain evidence="1 2">CBS 126849</strain>
    </source>
</reference>
<sequence>MTGECARAPEVLATTKGDYSTSATLTPGQLAGVKGIDNGLRSMSWGTRAMQIKPSVIIRKTGSQKPLVRFACSFSASIDPDRPFKLSAEESKSINELPVVLARQEKVNKRKRKWEEAKLQGTNMAVSHCFKNFEGSLRLQENLELLEDRTMEAKRRYNIAIIAEI</sequence>
<organism evidence="1 2">
    <name type="scientific">Aspergillus novoparasiticus</name>
    <dbReference type="NCBI Taxonomy" id="986946"/>
    <lineage>
        <taxon>Eukaryota</taxon>
        <taxon>Fungi</taxon>
        <taxon>Dikarya</taxon>
        <taxon>Ascomycota</taxon>
        <taxon>Pezizomycotina</taxon>
        <taxon>Eurotiomycetes</taxon>
        <taxon>Eurotiomycetidae</taxon>
        <taxon>Eurotiales</taxon>
        <taxon>Aspergillaceae</taxon>
        <taxon>Aspergillus</taxon>
        <taxon>Aspergillus subgen. Circumdati</taxon>
    </lineage>
</organism>
<protein>
    <submittedName>
        <fullName evidence="1">Uncharacterized protein</fullName>
    </submittedName>
</protein>
<dbReference type="Proteomes" id="UP000326799">
    <property type="component" value="Unassembled WGS sequence"/>
</dbReference>
<evidence type="ECO:0000313" key="1">
    <source>
        <dbReference type="EMBL" id="KAB8212812.1"/>
    </source>
</evidence>
<dbReference type="AlphaFoldDB" id="A0A5N6E5H4"/>
<dbReference type="Pfam" id="PF11917">
    <property type="entry name" value="DUF3435"/>
    <property type="match status" value="1"/>
</dbReference>
<accession>A0A5N6E5H4</accession>
<dbReference type="EMBL" id="ML733860">
    <property type="protein sequence ID" value="KAB8212812.1"/>
    <property type="molecule type" value="Genomic_DNA"/>
</dbReference>
<dbReference type="InterPro" id="IPR021842">
    <property type="entry name" value="DUF3435"/>
</dbReference>
<gene>
    <name evidence="1" type="ORF">BDV33DRAFT_210830</name>
</gene>